<comment type="subcellular location">
    <subcellularLocation>
        <location evidence="1">Membrane</location>
        <topology evidence="1">Multi-pass membrane protein</topology>
    </subcellularLocation>
</comment>
<protein>
    <recommendedName>
        <fullName evidence="11">Urea active transporter</fullName>
    </recommendedName>
</protein>
<keyword evidence="3 8" id="KW-0812">Transmembrane</keyword>
<evidence type="ECO:0000256" key="4">
    <source>
        <dbReference type="ARBA" id="ARBA00022989"/>
    </source>
</evidence>
<dbReference type="HOGENOM" id="CLU_010778_2_1_1"/>
<dbReference type="Gene3D" id="1.20.1730.10">
    <property type="entry name" value="Sodium/glucose cotransporter"/>
    <property type="match status" value="1"/>
</dbReference>
<evidence type="ECO:0000256" key="5">
    <source>
        <dbReference type="ARBA" id="ARBA00023136"/>
    </source>
</evidence>
<feature type="transmembrane region" description="Helical" evidence="8">
    <location>
        <begin position="12"/>
        <end position="33"/>
    </location>
</feature>
<gene>
    <name evidence="9" type="ORF">GALMADRAFT_227273</name>
</gene>
<feature type="transmembrane region" description="Helical" evidence="8">
    <location>
        <begin position="254"/>
        <end position="271"/>
    </location>
</feature>
<dbReference type="PANTHER" id="PTHR46154">
    <property type="match status" value="1"/>
</dbReference>
<keyword evidence="4 8" id="KW-1133">Transmembrane helix</keyword>
<dbReference type="AlphaFoldDB" id="A0A067T4W0"/>
<feature type="transmembrane region" description="Helical" evidence="8">
    <location>
        <begin position="136"/>
        <end position="162"/>
    </location>
</feature>
<dbReference type="OrthoDB" id="6132759at2759"/>
<reference evidence="10" key="1">
    <citation type="journal article" date="2014" name="Proc. Natl. Acad. Sci. U.S.A.">
        <title>Extensive sampling of basidiomycete genomes demonstrates inadequacy of the white-rot/brown-rot paradigm for wood decay fungi.</title>
        <authorList>
            <person name="Riley R."/>
            <person name="Salamov A.A."/>
            <person name="Brown D.W."/>
            <person name="Nagy L.G."/>
            <person name="Floudas D."/>
            <person name="Held B.W."/>
            <person name="Levasseur A."/>
            <person name="Lombard V."/>
            <person name="Morin E."/>
            <person name="Otillar R."/>
            <person name="Lindquist E.A."/>
            <person name="Sun H."/>
            <person name="LaButti K.M."/>
            <person name="Schmutz J."/>
            <person name="Jabbour D."/>
            <person name="Luo H."/>
            <person name="Baker S.E."/>
            <person name="Pisabarro A.G."/>
            <person name="Walton J.D."/>
            <person name="Blanchette R.A."/>
            <person name="Henrissat B."/>
            <person name="Martin F."/>
            <person name="Cullen D."/>
            <person name="Hibbett D.S."/>
            <person name="Grigoriev I.V."/>
        </authorList>
    </citation>
    <scope>NUCLEOTIDE SEQUENCE [LARGE SCALE GENOMIC DNA]</scope>
    <source>
        <strain evidence="10">CBS 339.88</strain>
    </source>
</reference>
<evidence type="ECO:0000313" key="10">
    <source>
        <dbReference type="Proteomes" id="UP000027222"/>
    </source>
</evidence>
<dbReference type="EMBL" id="KL142382">
    <property type="protein sequence ID" value="KDR74929.1"/>
    <property type="molecule type" value="Genomic_DNA"/>
</dbReference>
<comment type="similarity">
    <text evidence="2 6">Belongs to the sodium:solute symporter (SSF) (TC 2.A.21) family.</text>
</comment>
<keyword evidence="5 8" id="KW-0472">Membrane</keyword>
<keyword evidence="10" id="KW-1185">Reference proteome</keyword>
<dbReference type="InterPro" id="IPR001734">
    <property type="entry name" value="Na/solute_symporter"/>
</dbReference>
<dbReference type="InterPro" id="IPR031155">
    <property type="entry name" value="DUR"/>
</dbReference>
<dbReference type="Proteomes" id="UP000027222">
    <property type="component" value="Unassembled WGS sequence"/>
</dbReference>
<feature type="transmembrane region" description="Helical" evidence="8">
    <location>
        <begin position="492"/>
        <end position="512"/>
    </location>
</feature>
<feature type="region of interest" description="Disordered" evidence="7">
    <location>
        <begin position="533"/>
        <end position="552"/>
    </location>
</feature>
<feature type="transmembrane region" description="Helical" evidence="8">
    <location>
        <begin position="90"/>
        <end position="107"/>
    </location>
</feature>
<feature type="transmembrane region" description="Helical" evidence="8">
    <location>
        <begin position="350"/>
        <end position="377"/>
    </location>
</feature>
<evidence type="ECO:0000256" key="6">
    <source>
        <dbReference type="RuleBase" id="RU362091"/>
    </source>
</evidence>
<dbReference type="Pfam" id="PF00474">
    <property type="entry name" value="SSF"/>
    <property type="match status" value="1"/>
</dbReference>
<dbReference type="PROSITE" id="PS50283">
    <property type="entry name" value="NA_SOLUT_SYMP_3"/>
    <property type="match status" value="1"/>
</dbReference>
<feature type="compositionally biased region" description="Basic and acidic residues" evidence="7">
    <location>
        <begin position="539"/>
        <end position="552"/>
    </location>
</feature>
<feature type="transmembrane region" description="Helical" evidence="8">
    <location>
        <begin position="54"/>
        <end position="70"/>
    </location>
</feature>
<feature type="transmembrane region" description="Helical" evidence="8">
    <location>
        <begin position="590"/>
        <end position="614"/>
    </location>
</feature>
<feature type="transmembrane region" description="Helical" evidence="8">
    <location>
        <begin position="426"/>
        <end position="446"/>
    </location>
</feature>
<dbReference type="GO" id="GO:0005886">
    <property type="term" value="C:plasma membrane"/>
    <property type="evidence" value="ECO:0007669"/>
    <property type="project" value="TreeGrafter"/>
</dbReference>
<organism evidence="9 10">
    <name type="scientific">Galerina marginata (strain CBS 339.88)</name>
    <dbReference type="NCBI Taxonomy" id="685588"/>
    <lineage>
        <taxon>Eukaryota</taxon>
        <taxon>Fungi</taxon>
        <taxon>Dikarya</taxon>
        <taxon>Basidiomycota</taxon>
        <taxon>Agaricomycotina</taxon>
        <taxon>Agaricomycetes</taxon>
        <taxon>Agaricomycetidae</taxon>
        <taxon>Agaricales</taxon>
        <taxon>Agaricineae</taxon>
        <taxon>Strophariaceae</taxon>
        <taxon>Galerina</taxon>
    </lineage>
</organism>
<dbReference type="STRING" id="685588.A0A067T4W0"/>
<feature type="transmembrane region" description="Helical" evidence="8">
    <location>
        <begin position="291"/>
        <end position="313"/>
    </location>
</feature>
<dbReference type="CDD" id="cd11476">
    <property type="entry name" value="SLC5sbd_DUR3"/>
    <property type="match status" value="1"/>
</dbReference>
<dbReference type="InterPro" id="IPR038377">
    <property type="entry name" value="Na/Glc_symporter_sf"/>
</dbReference>
<feature type="transmembrane region" description="Helical" evidence="8">
    <location>
        <begin position="453"/>
        <end position="472"/>
    </location>
</feature>
<feature type="transmembrane region" description="Helical" evidence="8">
    <location>
        <begin position="168"/>
        <end position="187"/>
    </location>
</feature>
<dbReference type="GO" id="GO:0015204">
    <property type="term" value="F:urea transmembrane transporter activity"/>
    <property type="evidence" value="ECO:0007669"/>
    <property type="project" value="InterPro"/>
</dbReference>
<dbReference type="PANTHER" id="PTHR46154:SF2">
    <property type="entry name" value="SOLUTE SYMPORTER FAMILY TRANSPORTER (AFU_ORTHOLOGUE AFUA_6G03200)"/>
    <property type="match status" value="1"/>
</dbReference>
<proteinExistence type="inferred from homology"/>
<name>A0A067T4W0_GALM3</name>
<evidence type="ECO:0000256" key="2">
    <source>
        <dbReference type="ARBA" id="ARBA00006434"/>
    </source>
</evidence>
<sequence>MSSPTPLPQIAGYAIVLGLGFTFALFMNTITWIQVKFSKFSPNSASEFSAASRSLKTGLVVAGIVSSWTWSLTLLQSATQSYTMGISGGYWYAASGMLQITAFSIIASKVKINANRATTFAEVAYVRFGTMGHLSFLWCGIVCNAVVSSCILIGAGSVVTALTGINQYASLFLIPVGVAAYVAAGGLRATFICDATHTFVLLLILIGFSFYIIAVSDIVGSPGKLYDLLHSAAERWPVEGNYHGSYLTFRSRPGGIFAIQGLITGIGLVACDQGYWSRAIASNPSTTARAYFLGGIAWFSVPFCCGTMLGLTARGLGTLPDFPALSAHELGAGLAAVRTVSYLMGTTGSVLMLLLVFLSVTSALSAELIATSTLLSYDVYRHYFRPQATSQEIVTASRYLTALWAVFSASLASILCAVGITLGWLFYFLGVLTASGAIPIALTFLWKDLSKAGAVVGSIGGMIVALVVWLVTAKVYMGAISLDTLSNEWVSFAGNSAALLSGGILSVGLSLWRPANFDWEKVRQMAIVQEVSIPSSSSDGKDQDEGGPEGKWKVQDTKISENVQVVASEQSPLMADCLDIYQLNKTFKLYIVRSAALAFVVAIAIPAPLAGISYVFSREFFVFVMAVMFIWLFFAFFLVAILPLVESRRTLLKVLRAILHLESH</sequence>
<evidence type="ECO:0008006" key="11">
    <source>
        <dbReference type="Google" id="ProtNLM"/>
    </source>
</evidence>
<feature type="transmembrane region" description="Helical" evidence="8">
    <location>
        <begin position="398"/>
        <end position="420"/>
    </location>
</feature>
<feature type="transmembrane region" description="Helical" evidence="8">
    <location>
        <begin position="199"/>
        <end position="219"/>
    </location>
</feature>
<evidence type="ECO:0000313" key="9">
    <source>
        <dbReference type="EMBL" id="KDR74929.1"/>
    </source>
</evidence>
<evidence type="ECO:0000256" key="8">
    <source>
        <dbReference type="SAM" id="Phobius"/>
    </source>
</evidence>
<evidence type="ECO:0000256" key="7">
    <source>
        <dbReference type="SAM" id="MobiDB-lite"/>
    </source>
</evidence>
<feature type="transmembrane region" description="Helical" evidence="8">
    <location>
        <begin position="620"/>
        <end position="645"/>
    </location>
</feature>
<accession>A0A067T4W0</accession>
<evidence type="ECO:0000256" key="1">
    <source>
        <dbReference type="ARBA" id="ARBA00004141"/>
    </source>
</evidence>
<evidence type="ECO:0000256" key="3">
    <source>
        <dbReference type="ARBA" id="ARBA00022692"/>
    </source>
</evidence>